<sequence length="151" mass="16940">MRPDRKSLHLSGKALRVGAKHSSHGQGCLRTLRTRPPCSEKNLQRTWDLSAGSAGGHNHLVLIHWYQQKGNKASEWMFFVSSGAKILDESFQGRTYTIERASKQKICTLIIKSIVPDDTATYYCAYVDPHYSRNPAITLTNTPLVAQLQTI</sequence>
<comment type="subcellular location">
    <subcellularLocation>
        <location evidence="1">Membrane</location>
    </subcellularLocation>
</comment>
<keyword evidence="4" id="KW-0472">Membrane</keyword>
<evidence type="ECO:0000313" key="8">
    <source>
        <dbReference type="Ensembl" id="ENSAPLP00000029411.1"/>
    </source>
</evidence>
<dbReference type="Ensembl" id="ENSAPLT00000030033.1">
    <property type="protein sequence ID" value="ENSAPLP00000029411.1"/>
    <property type="gene ID" value="ENSAPLG00000021146.1"/>
</dbReference>
<keyword evidence="2" id="KW-0812">Transmembrane</keyword>
<keyword evidence="5" id="KW-0675">Receptor</keyword>
<accession>A0A493TU69</accession>
<dbReference type="PANTHER" id="PTHR19256:SF65">
    <property type="entry name" value="T CELL RECEPTOR GAMMA CONSTANT 1-RELATED"/>
    <property type="match status" value="1"/>
</dbReference>
<dbReference type="PANTHER" id="PTHR19256">
    <property type="entry name" value="T-CELL RECEPTOR GAMMA CHAIN"/>
    <property type="match status" value="1"/>
</dbReference>
<evidence type="ECO:0000256" key="6">
    <source>
        <dbReference type="ARBA" id="ARBA00023319"/>
    </source>
</evidence>
<evidence type="ECO:0000256" key="5">
    <source>
        <dbReference type="ARBA" id="ARBA00023170"/>
    </source>
</evidence>
<evidence type="ECO:0000256" key="3">
    <source>
        <dbReference type="ARBA" id="ARBA00022989"/>
    </source>
</evidence>
<dbReference type="Pfam" id="PF07686">
    <property type="entry name" value="V-set"/>
    <property type="match status" value="1"/>
</dbReference>
<dbReference type="GO" id="GO:0016020">
    <property type="term" value="C:membrane"/>
    <property type="evidence" value="ECO:0007669"/>
    <property type="project" value="UniProtKB-SubCell"/>
</dbReference>
<dbReference type="GeneTree" id="ENSGT00960000189447"/>
<dbReference type="InterPro" id="IPR013106">
    <property type="entry name" value="Ig_V-set"/>
</dbReference>
<dbReference type="AlphaFoldDB" id="A0A493TU69"/>
<dbReference type="InterPro" id="IPR013783">
    <property type="entry name" value="Ig-like_fold"/>
</dbReference>
<evidence type="ECO:0000313" key="9">
    <source>
        <dbReference type="Proteomes" id="UP000016666"/>
    </source>
</evidence>
<evidence type="ECO:0000256" key="1">
    <source>
        <dbReference type="ARBA" id="ARBA00004370"/>
    </source>
</evidence>
<proteinExistence type="predicted"/>
<dbReference type="Gene3D" id="2.60.40.10">
    <property type="entry name" value="Immunoglobulins"/>
    <property type="match status" value="1"/>
</dbReference>
<feature type="domain" description="Immunoglobulin V-set" evidence="7">
    <location>
        <begin position="58"/>
        <end position="132"/>
    </location>
</feature>
<keyword evidence="6" id="KW-0393">Immunoglobulin domain</keyword>
<keyword evidence="3" id="KW-1133">Transmembrane helix</keyword>
<evidence type="ECO:0000256" key="4">
    <source>
        <dbReference type="ARBA" id="ARBA00023136"/>
    </source>
</evidence>
<dbReference type="InterPro" id="IPR036179">
    <property type="entry name" value="Ig-like_dom_sf"/>
</dbReference>
<name>A0A493TU69_ANAPP</name>
<evidence type="ECO:0000259" key="7">
    <source>
        <dbReference type="Pfam" id="PF07686"/>
    </source>
</evidence>
<keyword evidence="9" id="KW-1185">Reference proteome</keyword>
<reference evidence="9" key="1">
    <citation type="submission" date="2017-10" db="EMBL/GenBank/DDBJ databases">
        <title>A new Pekin duck reference genome.</title>
        <authorList>
            <person name="Hou Z.-C."/>
            <person name="Zhou Z.-K."/>
            <person name="Zhu F."/>
            <person name="Hou S.-S."/>
        </authorList>
    </citation>
    <scope>NUCLEOTIDE SEQUENCE [LARGE SCALE GENOMIC DNA]</scope>
</reference>
<dbReference type="SUPFAM" id="SSF48726">
    <property type="entry name" value="Immunoglobulin"/>
    <property type="match status" value="1"/>
</dbReference>
<dbReference type="InterPro" id="IPR051117">
    <property type="entry name" value="TRG_var/const_region"/>
</dbReference>
<protein>
    <recommendedName>
        <fullName evidence="7">Immunoglobulin V-set domain-containing protein</fullName>
    </recommendedName>
</protein>
<evidence type="ECO:0000256" key="2">
    <source>
        <dbReference type="ARBA" id="ARBA00022692"/>
    </source>
</evidence>
<organism evidence="8 9">
    <name type="scientific">Anas platyrhynchos platyrhynchos</name>
    <name type="common">Northern mallard</name>
    <dbReference type="NCBI Taxonomy" id="8840"/>
    <lineage>
        <taxon>Eukaryota</taxon>
        <taxon>Metazoa</taxon>
        <taxon>Chordata</taxon>
        <taxon>Craniata</taxon>
        <taxon>Vertebrata</taxon>
        <taxon>Euteleostomi</taxon>
        <taxon>Archelosauria</taxon>
        <taxon>Archosauria</taxon>
        <taxon>Dinosauria</taxon>
        <taxon>Saurischia</taxon>
        <taxon>Theropoda</taxon>
        <taxon>Coelurosauria</taxon>
        <taxon>Aves</taxon>
        <taxon>Neognathae</taxon>
        <taxon>Galloanserae</taxon>
        <taxon>Anseriformes</taxon>
        <taxon>Anatidae</taxon>
        <taxon>Anatinae</taxon>
        <taxon>Anas</taxon>
    </lineage>
</organism>
<dbReference type="Proteomes" id="UP000016666">
    <property type="component" value="Unassembled WGS sequence"/>
</dbReference>
<reference evidence="8" key="3">
    <citation type="submission" date="2025-09" db="UniProtKB">
        <authorList>
            <consortium name="Ensembl"/>
        </authorList>
    </citation>
    <scope>IDENTIFICATION</scope>
</reference>
<reference evidence="8" key="2">
    <citation type="submission" date="2025-08" db="UniProtKB">
        <authorList>
            <consortium name="Ensembl"/>
        </authorList>
    </citation>
    <scope>IDENTIFICATION</scope>
</reference>